<comment type="caution">
    <text evidence="2">The sequence shown here is derived from an EMBL/GenBank/DDBJ whole genome shotgun (WGS) entry which is preliminary data.</text>
</comment>
<organism evidence="2 3">
    <name type="scientific">Vitis vinifera</name>
    <name type="common">Grape</name>
    <dbReference type="NCBI Taxonomy" id="29760"/>
    <lineage>
        <taxon>Eukaryota</taxon>
        <taxon>Viridiplantae</taxon>
        <taxon>Streptophyta</taxon>
        <taxon>Embryophyta</taxon>
        <taxon>Tracheophyta</taxon>
        <taxon>Spermatophyta</taxon>
        <taxon>Magnoliopsida</taxon>
        <taxon>eudicotyledons</taxon>
        <taxon>Gunneridae</taxon>
        <taxon>Pentapetalae</taxon>
        <taxon>rosids</taxon>
        <taxon>Vitales</taxon>
        <taxon>Vitaceae</taxon>
        <taxon>Viteae</taxon>
        <taxon>Vitis</taxon>
    </lineage>
</organism>
<proteinExistence type="predicted"/>
<dbReference type="EMBL" id="QGNW01000396">
    <property type="protein sequence ID" value="RVW73242.1"/>
    <property type="molecule type" value="Genomic_DNA"/>
</dbReference>
<feature type="region of interest" description="Disordered" evidence="1">
    <location>
        <begin position="312"/>
        <end position="362"/>
    </location>
</feature>
<evidence type="ECO:0000313" key="3">
    <source>
        <dbReference type="Proteomes" id="UP000288805"/>
    </source>
</evidence>
<dbReference type="AlphaFoldDB" id="A0A438GM37"/>
<evidence type="ECO:0000313" key="2">
    <source>
        <dbReference type="EMBL" id="RVW73242.1"/>
    </source>
</evidence>
<name>A0A438GM37_VITVI</name>
<evidence type="ECO:0000256" key="1">
    <source>
        <dbReference type="SAM" id="MobiDB-lite"/>
    </source>
</evidence>
<feature type="compositionally biased region" description="Pro residues" evidence="1">
    <location>
        <begin position="314"/>
        <end position="324"/>
    </location>
</feature>
<sequence length="362" mass="41274">MSCAICQSFEHLVEECPILPAAREMFGMPCGICQSFEHLVEECPIIPVAREIFGDYNTYNSNCRNHPNFFWEPQPPHQKSIIDRFRQENAQVMQEIDSQDRKMDGGKAQKEENSMVRKVKVVIVDQPTFKPKHDEGLPEPSEKLANLFHWTRTKEMQPLLNAVEIQRHVKEEPPKLILNSLPPKMKYAYREVRSPVLQTVCDLDLKRRSYGHLKEPQISHLAQVNSALCEIRTTLLHLCEIHTTHFSDPRRLYLSSSKPPITIPAAKYRDFLASFHTLTTTQTAIMERMDHFQLRQDQQTLILREIQQHLGLLPPAPPVSPVPSEPFASADDFDPADDATPGAVPSTVAAEDPSYPPEEPTT</sequence>
<gene>
    <name evidence="2" type="ORF">CK203_059180</name>
</gene>
<dbReference type="Proteomes" id="UP000288805">
    <property type="component" value="Unassembled WGS sequence"/>
</dbReference>
<reference evidence="2 3" key="1">
    <citation type="journal article" date="2018" name="PLoS Genet.">
        <title>Population sequencing reveals clonal diversity and ancestral inbreeding in the grapevine cultivar Chardonnay.</title>
        <authorList>
            <person name="Roach M.J."/>
            <person name="Johnson D.L."/>
            <person name="Bohlmann J."/>
            <person name="van Vuuren H.J."/>
            <person name="Jones S.J."/>
            <person name="Pretorius I.S."/>
            <person name="Schmidt S.A."/>
            <person name="Borneman A.R."/>
        </authorList>
    </citation>
    <scope>NUCLEOTIDE SEQUENCE [LARGE SCALE GENOMIC DNA]</scope>
    <source>
        <strain evidence="3">cv. Chardonnay</strain>
        <tissue evidence="2">Leaf</tissue>
    </source>
</reference>
<accession>A0A438GM37</accession>
<protein>
    <submittedName>
        <fullName evidence="2">Uncharacterized protein</fullName>
    </submittedName>
</protein>